<feature type="compositionally biased region" description="Acidic residues" evidence="1">
    <location>
        <begin position="12"/>
        <end position="27"/>
    </location>
</feature>
<evidence type="ECO:0000313" key="4">
    <source>
        <dbReference type="Proteomes" id="UP000709295"/>
    </source>
</evidence>
<dbReference type="InterPro" id="IPR013103">
    <property type="entry name" value="RVT_2"/>
</dbReference>
<accession>A0A8J5ISJ0</accession>
<sequence length="401" mass="45339">KVETRRQSDPTGDSENEALANSDEEGDEGQKTCSAQGTSRTGNTSKRPNVARRIERNKSVSNSTVKMSLGAFLTYEGKLLLKFESILEDMNRGISECYNLLNYHVLRLRAEGRVVPPFERNYICRFFSAVTVGGPDIMEFPERYNVVRDPNADCNLDYKYRAVLTARSYVVTASSSLKQAASAWNKTIHRVFLRNGFKSCGADQCVYVNGTRNGFVYLCLYVDDMTIVAKTCDEIREVKEALKIAFKMKELGDAKLILAMVIDYDRTAGTLMIKQTRYIDDVVERFNQRDAKPVENPCTSNMKLSKALSPSTETECAEMQSLPHRSLIGCLMYITTCTRPEIVYVVTQLSRFLENPGLQHWKRRFAFSGSSSRLLSTASCINVAPVKSRLRRIRTRLGEQH</sequence>
<evidence type="ECO:0000259" key="2">
    <source>
        <dbReference type="Pfam" id="PF07727"/>
    </source>
</evidence>
<comment type="caution">
    <text evidence="3">The sequence shown here is derived from an EMBL/GenBank/DDBJ whole genome shotgun (WGS) entry which is preliminary data.</text>
</comment>
<gene>
    <name evidence="3" type="ORF">JG688_00017499</name>
</gene>
<organism evidence="3 4">
    <name type="scientific">Phytophthora aleatoria</name>
    <dbReference type="NCBI Taxonomy" id="2496075"/>
    <lineage>
        <taxon>Eukaryota</taxon>
        <taxon>Sar</taxon>
        <taxon>Stramenopiles</taxon>
        <taxon>Oomycota</taxon>
        <taxon>Peronosporomycetes</taxon>
        <taxon>Peronosporales</taxon>
        <taxon>Peronosporaceae</taxon>
        <taxon>Phytophthora</taxon>
    </lineage>
</organism>
<protein>
    <recommendedName>
        <fullName evidence="2">Reverse transcriptase Ty1/copia-type domain-containing protein</fullName>
    </recommendedName>
</protein>
<name>A0A8J5ISJ0_9STRA</name>
<proteinExistence type="predicted"/>
<evidence type="ECO:0000313" key="3">
    <source>
        <dbReference type="EMBL" id="KAG6943657.1"/>
    </source>
</evidence>
<evidence type="ECO:0000256" key="1">
    <source>
        <dbReference type="SAM" id="MobiDB-lite"/>
    </source>
</evidence>
<dbReference type="Proteomes" id="UP000709295">
    <property type="component" value="Unassembled WGS sequence"/>
</dbReference>
<feature type="region of interest" description="Disordered" evidence="1">
    <location>
        <begin position="1"/>
        <end position="58"/>
    </location>
</feature>
<dbReference type="EMBL" id="JAENGY010002636">
    <property type="protein sequence ID" value="KAG6943657.1"/>
    <property type="molecule type" value="Genomic_DNA"/>
</dbReference>
<dbReference type="Pfam" id="PF07727">
    <property type="entry name" value="RVT_2"/>
    <property type="match status" value="1"/>
</dbReference>
<feature type="domain" description="Reverse transcriptase Ty1/copia-type" evidence="2">
    <location>
        <begin position="176"/>
        <end position="298"/>
    </location>
</feature>
<feature type="compositionally biased region" description="Polar residues" evidence="1">
    <location>
        <begin position="31"/>
        <end position="47"/>
    </location>
</feature>
<feature type="non-terminal residue" evidence="3">
    <location>
        <position position="1"/>
    </location>
</feature>
<keyword evidence="4" id="KW-1185">Reference proteome</keyword>
<dbReference type="AlphaFoldDB" id="A0A8J5ISJ0"/>
<reference evidence="3" key="1">
    <citation type="submission" date="2021-01" db="EMBL/GenBank/DDBJ databases">
        <title>Phytophthora aleatoria, a newly-described species from Pinus radiata is distinct from Phytophthora cactorum isolates based on comparative genomics.</title>
        <authorList>
            <person name="Mcdougal R."/>
            <person name="Panda P."/>
            <person name="Williams N."/>
            <person name="Studholme D.J."/>
        </authorList>
    </citation>
    <scope>NUCLEOTIDE SEQUENCE</scope>
    <source>
        <strain evidence="3">NZFS 4037</strain>
    </source>
</reference>